<keyword evidence="1" id="KW-0812">Transmembrane</keyword>
<protein>
    <submittedName>
        <fullName evidence="2">Uncharacterized protein</fullName>
    </submittedName>
</protein>
<accession>A0A0S1SRF5</accession>
<dbReference type="Proteomes" id="UP000069135">
    <property type="component" value="Chromosome"/>
</dbReference>
<proteinExistence type="predicted"/>
<reference evidence="3" key="1">
    <citation type="submission" date="2015-10" db="EMBL/GenBank/DDBJ databases">
        <title>Analysis of five complete genome sequences for members of the class Peribacteria in the recently recognized Peregrinibacteria bacterial phylum.</title>
        <authorList>
            <person name="Anantharaman K."/>
            <person name="Brown C.T."/>
            <person name="Burstein D."/>
            <person name="Castelle C.J."/>
            <person name="Probst A.J."/>
            <person name="Thomas B.C."/>
            <person name="Williams K.H."/>
            <person name="Banfield J.F."/>
        </authorList>
    </citation>
    <scope>NUCLEOTIDE SEQUENCE [LARGE SCALE GENOMIC DNA]</scope>
</reference>
<dbReference type="SUPFAM" id="SSF57884">
    <property type="entry name" value="Ada DNA repair protein, N-terminal domain (N-Ada 10)"/>
    <property type="match status" value="1"/>
</dbReference>
<dbReference type="KEGG" id="prf:PeribacterA2_0053"/>
<dbReference type="InterPro" id="IPR035451">
    <property type="entry name" value="Ada-like_dom_sf"/>
</dbReference>
<sequence>MRTKWLDLAPFIGGMLLALVCGYLLGRLITERRSLPDTPITVRDLSQPIVPTIHLDGVFNGQLKGTMLGEARLFLGSKHIVPDLSGSFLVPAGTLLTNNVEITVPAGMRFVASKRGQKYYPVDSASASALSPANRVYFRTAEEAEGAGYRK</sequence>
<keyword evidence="1" id="KW-1133">Transmembrane helix</keyword>
<dbReference type="AlphaFoldDB" id="A0A0S1SMY2"/>
<evidence type="ECO:0000313" key="2">
    <source>
        <dbReference type="EMBL" id="ALM12757.1"/>
    </source>
</evidence>
<accession>A0A0S1SN70</accession>
<gene>
    <name evidence="2" type="ORF">PeribacterD1_0053</name>
</gene>
<organism evidence="2 3">
    <name type="scientific">Candidatus Peribacter riflensis</name>
    <dbReference type="NCBI Taxonomy" id="1735162"/>
    <lineage>
        <taxon>Bacteria</taxon>
        <taxon>Candidatus Peregrinibacteriota</taxon>
        <taxon>Candidatus Peribacteria</taxon>
        <taxon>Candidatus Peribacterales</taxon>
        <taxon>Candidatus Peribacteraceae</taxon>
        <taxon>Candidatus Peribacter</taxon>
    </lineage>
</organism>
<evidence type="ECO:0000256" key="1">
    <source>
        <dbReference type="SAM" id="Phobius"/>
    </source>
</evidence>
<dbReference type="EMBL" id="CP013065">
    <property type="protein sequence ID" value="ALM12757.1"/>
    <property type="molecule type" value="Genomic_DNA"/>
</dbReference>
<name>A0A0S1SMY2_9BACT</name>
<keyword evidence="1" id="KW-0472">Membrane</keyword>
<feature type="transmembrane region" description="Helical" evidence="1">
    <location>
        <begin position="6"/>
        <end position="25"/>
    </location>
</feature>
<accession>A0A0S1SA10</accession>
<accession>A0A0S1SJ77</accession>
<evidence type="ECO:0000313" key="3">
    <source>
        <dbReference type="Proteomes" id="UP000069135"/>
    </source>
</evidence>
<reference evidence="2 3" key="2">
    <citation type="journal article" date="2016" name="PeerJ">
        <title>Analysis of five complete genome sequences for members of the class Peribacteria in the recently recognized Peregrinibacteria bacterial phylum.</title>
        <authorList>
            <person name="Anantharaman K."/>
            <person name="Brown C.T."/>
            <person name="Burstein D."/>
            <person name="Castelle C.J."/>
            <person name="Probst A.J."/>
            <person name="Thomas B.C."/>
            <person name="Williams K.H."/>
            <person name="Banfield J.F."/>
        </authorList>
    </citation>
    <scope>NUCLEOTIDE SEQUENCE [LARGE SCALE GENOMIC DNA]</scope>
    <source>
        <strain evidence="2">RIFOXYD1_FULL_PER-ii_59_16</strain>
    </source>
</reference>
<accession>A0A0S1SMY2</accession>